<evidence type="ECO:0000259" key="1">
    <source>
        <dbReference type="Pfam" id="PF07995"/>
    </source>
</evidence>
<comment type="caution">
    <text evidence="2">The sequence shown here is derived from an EMBL/GenBank/DDBJ whole genome shotgun (WGS) entry which is preliminary data.</text>
</comment>
<dbReference type="Gene3D" id="2.120.10.30">
    <property type="entry name" value="TolB, C-terminal domain"/>
    <property type="match status" value="1"/>
</dbReference>
<accession>A0A1Q9GFV8</accession>
<organism evidence="2 3">
    <name type="scientific">Photobacterium proteolyticum</name>
    <dbReference type="NCBI Taxonomy" id="1903952"/>
    <lineage>
        <taxon>Bacteria</taxon>
        <taxon>Pseudomonadati</taxon>
        <taxon>Pseudomonadota</taxon>
        <taxon>Gammaproteobacteria</taxon>
        <taxon>Vibrionales</taxon>
        <taxon>Vibrionaceae</taxon>
        <taxon>Photobacterium</taxon>
    </lineage>
</organism>
<dbReference type="InterPro" id="IPR011041">
    <property type="entry name" value="Quinoprot_gluc/sorb_DH_b-prop"/>
</dbReference>
<reference evidence="2 3" key="1">
    <citation type="submission" date="2016-09" db="EMBL/GenBank/DDBJ databases">
        <title>Photobacterium proteolyticum sp. nov. a protease producing bacterium isolated from ocean sediments of Laizhou Bay.</title>
        <authorList>
            <person name="Li Y."/>
        </authorList>
    </citation>
    <scope>NUCLEOTIDE SEQUENCE [LARGE SCALE GENOMIC DNA]</scope>
    <source>
        <strain evidence="2 3">13-12</strain>
    </source>
</reference>
<dbReference type="EMBL" id="MJIL01000087">
    <property type="protein sequence ID" value="OLQ73329.1"/>
    <property type="molecule type" value="Genomic_DNA"/>
</dbReference>
<dbReference type="InterPro" id="IPR012938">
    <property type="entry name" value="Glc/Sorbosone_DH"/>
</dbReference>
<dbReference type="Pfam" id="PF07995">
    <property type="entry name" value="GSDH"/>
    <property type="match status" value="1"/>
</dbReference>
<dbReference type="STRING" id="1903952.BIT28_21605"/>
<dbReference type="PANTHER" id="PTHR19328">
    <property type="entry name" value="HEDGEHOG-INTERACTING PROTEIN"/>
    <property type="match status" value="1"/>
</dbReference>
<dbReference type="InterPro" id="IPR011042">
    <property type="entry name" value="6-blade_b-propeller_TolB-like"/>
</dbReference>
<dbReference type="PANTHER" id="PTHR19328:SF75">
    <property type="entry name" value="ALDOSE SUGAR DEHYDROGENASE YLII"/>
    <property type="match status" value="1"/>
</dbReference>
<dbReference type="Proteomes" id="UP000186905">
    <property type="component" value="Unassembled WGS sequence"/>
</dbReference>
<evidence type="ECO:0000313" key="3">
    <source>
        <dbReference type="Proteomes" id="UP000186905"/>
    </source>
</evidence>
<feature type="domain" description="Glucose/Sorbosone dehydrogenase" evidence="1">
    <location>
        <begin position="50"/>
        <end position="375"/>
    </location>
</feature>
<evidence type="ECO:0000313" key="2">
    <source>
        <dbReference type="EMBL" id="OLQ73329.1"/>
    </source>
</evidence>
<protein>
    <submittedName>
        <fullName evidence="2">Dehydrogenase</fullName>
    </submittedName>
</protein>
<dbReference type="OrthoDB" id="9770043at2"/>
<sequence length="382" mass="41764">MMTSVIRTLSLVLLSISGALILTGIARATVVITGSSNNMDYQVSLVAQNLSVPWGMAFISPNQLLITQRHGEAVILDTAGNNRIQVKGLPDVAAAGQGGLLDVVAEPGYQQSNDWLYFTYSKMLGDQAVTVLARGKLKQDTLIQWQELLVADSATTSYRHFGSRIAFDQQGHLFFSVGDRGERPNGQDLTTHAGSILRLNMDGTVPTDNPFVSQPNALPEIWSYGHRNPQGLAYDRGNTRLWAIEHGPRGGDEINLIEKGSNYGWPVTSHGKEYWGPLSVGEATEKEGIVSPRKVYIPSIAPGSLLHYTGEAFPGWRGDLFAGALKLEHINRISLGKNGDVLSEERLLSPLKERIRALLQSPEGWIYFTTDSGNLYLISPKP</sequence>
<proteinExistence type="predicted"/>
<name>A0A1Q9GFV8_9GAMM</name>
<dbReference type="SUPFAM" id="SSF50952">
    <property type="entry name" value="Soluble quinoprotein glucose dehydrogenase"/>
    <property type="match status" value="1"/>
</dbReference>
<dbReference type="AlphaFoldDB" id="A0A1Q9GFV8"/>
<gene>
    <name evidence="2" type="ORF">BIT28_21605</name>
</gene>
<keyword evidence="3" id="KW-1185">Reference proteome</keyword>